<evidence type="ECO:0000313" key="2">
    <source>
        <dbReference type="Proteomes" id="UP000291572"/>
    </source>
</evidence>
<dbReference type="AlphaFoldDB" id="A0A8G1ZGB9"/>
<dbReference type="RefSeq" id="WP_129926964.1">
    <property type="nucleotide sequence ID" value="NZ_SEOO01000022.1"/>
</dbReference>
<dbReference type="EMBL" id="SEOO01000022">
    <property type="protein sequence ID" value="RYM09664.1"/>
    <property type="molecule type" value="Genomic_DNA"/>
</dbReference>
<reference evidence="1 2" key="1">
    <citation type="submission" date="2019-02" db="EMBL/GenBank/DDBJ databases">
        <authorList>
            <person name="Feng G."/>
        </authorList>
    </citation>
    <scope>NUCLEOTIDE SEQUENCE [LARGE SCALE GENOMIC DNA]</scope>
    <source>
        <strain evidence="1 2">CCTCC AB 2011146</strain>
    </source>
</reference>
<gene>
    <name evidence="1" type="ORF">EWH12_13845</name>
</gene>
<evidence type="ECO:0000313" key="1">
    <source>
        <dbReference type="EMBL" id="RYM09664.1"/>
    </source>
</evidence>
<accession>A0A8G1ZGB9</accession>
<sequence>MAGAHVHVLGSAPGACLPAGPAPYVLMAVNGGFLPWPTLVPDIVLLNGHTVVSDNAAQQMTRSLMRGRHATHVLAIANMASLDAFATIGLGWDSIEAMDRAARQRACEQATGLRFRGDRGDRIPSSGVTALCIAIDAGATGVTFSGISMEGGYSYAPGDHARKHIDVDRRALQALGLNPDQLDPTLIRQVPIGTG</sequence>
<protein>
    <submittedName>
        <fullName evidence="1">Uncharacterized protein</fullName>
    </submittedName>
</protein>
<name>A0A8G1ZGB9_9SPHN</name>
<organism evidence="1 2">
    <name type="scientific">Sphingobium cupriresistens</name>
    <dbReference type="NCBI Taxonomy" id="1132417"/>
    <lineage>
        <taxon>Bacteria</taxon>
        <taxon>Pseudomonadati</taxon>
        <taxon>Pseudomonadota</taxon>
        <taxon>Alphaproteobacteria</taxon>
        <taxon>Sphingomonadales</taxon>
        <taxon>Sphingomonadaceae</taxon>
        <taxon>Sphingobium</taxon>
    </lineage>
</organism>
<dbReference type="Proteomes" id="UP000291572">
    <property type="component" value="Unassembled WGS sequence"/>
</dbReference>
<comment type="caution">
    <text evidence="1">The sequence shown here is derived from an EMBL/GenBank/DDBJ whole genome shotgun (WGS) entry which is preliminary data.</text>
</comment>
<proteinExistence type="predicted"/>